<evidence type="ECO:0000313" key="3">
    <source>
        <dbReference type="Proteomes" id="UP000036122"/>
    </source>
</evidence>
<dbReference type="EMBL" id="JPHZ01000010">
    <property type="protein sequence ID" value="KLT90057.1"/>
    <property type="molecule type" value="Genomic_DNA"/>
</dbReference>
<keyword evidence="1" id="KW-0812">Transmembrane</keyword>
<feature type="transmembrane region" description="Helical" evidence="1">
    <location>
        <begin position="69"/>
        <end position="86"/>
    </location>
</feature>
<gene>
    <name evidence="2" type="ORF">T630_2801</name>
</gene>
<reference evidence="2 3" key="1">
    <citation type="submission" date="2014-07" db="EMBL/GenBank/DDBJ databases">
        <authorList>
            <person name="Harkins D.M."/>
            <person name="Lesho E."/>
            <person name="Waterman P.E."/>
            <person name="Chan A."/>
            <person name="Fouts D.E."/>
        </authorList>
    </citation>
    <scope>NUCLEOTIDE SEQUENCE [LARGE SCALE GENOMIC DNA]</scope>
    <source>
        <strain evidence="2 3">MRSN 3527</strain>
    </source>
</reference>
<evidence type="ECO:0000256" key="1">
    <source>
        <dbReference type="SAM" id="Phobius"/>
    </source>
</evidence>
<sequence>MGFYFIRMNKISLSGNLEKVIATIFKLLIIKFSLLKICMRIIFSLITFILFSFVSFILLKDKYIDQNHFVILIIFSAIVSAIIAYFDEVQELSIGGNIVKLKEAKKELQVTIDQLKSIKVSTYRMLLLKSLHSSGGFGSSHLVDSRAEYFFSLINEIKQSDCFNDLKSEIQVQLTRLLIDQLNKFYPIFHDKQFNDSDEFPKPTVFYIDLKNEIIDKVHQNRTPVISFDQKKQEIVAAIDNYAALYILLKEVEK</sequence>
<feature type="transmembrane region" description="Helical" evidence="1">
    <location>
        <begin position="37"/>
        <end position="57"/>
    </location>
</feature>
<name>A0A0J1A606_ACIBA</name>
<organism evidence="2 3">
    <name type="scientific">Acinetobacter baumannii MRSN 3527</name>
    <dbReference type="NCBI Taxonomy" id="1409923"/>
    <lineage>
        <taxon>Bacteria</taxon>
        <taxon>Pseudomonadati</taxon>
        <taxon>Pseudomonadota</taxon>
        <taxon>Gammaproteobacteria</taxon>
        <taxon>Moraxellales</taxon>
        <taxon>Moraxellaceae</taxon>
        <taxon>Acinetobacter</taxon>
        <taxon>Acinetobacter calcoaceticus/baumannii complex</taxon>
    </lineage>
</organism>
<accession>A0A0J1A606</accession>
<proteinExistence type="predicted"/>
<keyword evidence="1" id="KW-1133">Transmembrane helix</keyword>
<evidence type="ECO:0000313" key="2">
    <source>
        <dbReference type="EMBL" id="KLT90057.1"/>
    </source>
</evidence>
<dbReference type="Proteomes" id="UP000036122">
    <property type="component" value="Unassembled WGS sequence"/>
</dbReference>
<keyword evidence="1" id="KW-0472">Membrane</keyword>
<protein>
    <submittedName>
        <fullName evidence="2">Uncharacterized protein</fullName>
    </submittedName>
</protein>
<dbReference type="RefSeq" id="WP_000508252.1">
    <property type="nucleotide sequence ID" value="NZ_JPHZ01000010.1"/>
</dbReference>
<dbReference type="PATRIC" id="fig|1409923.3.peg.3541"/>
<comment type="caution">
    <text evidence="2">The sequence shown here is derived from an EMBL/GenBank/DDBJ whole genome shotgun (WGS) entry which is preliminary data.</text>
</comment>
<dbReference type="AlphaFoldDB" id="A0A0J1A606"/>